<dbReference type="EMBL" id="JASNQZ010000012">
    <property type="protein sequence ID" value="KAL0948716.1"/>
    <property type="molecule type" value="Genomic_DNA"/>
</dbReference>
<protein>
    <submittedName>
        <fullName evidence="2">Uncharacterized protein</fullName>
    </submittedName>
</protein>
<evidence type="ECO:0000313" key="3">
    <source>
        <dbReference type="Proteomes" id="UP001556367"/>
    </source>
</evidence>
<dbReference type="EMBL" id="JASNQZ010000005">
    <property type="protein sequence ID" value="KAL0957683.1"/>
    <property type="molecule type" value="Genomic_DNA"/>
</dbReference>
<name>A0ABR3JQX3_9AGAR</name>
<reference evidence="3" key="2">
    <citation type="submission" date="2024-06" db="EMBL/GenBank/DDBJ databases">
        <title>Multi-omics analyses provide insights into the biosynthesis of the anticancer antibiotic pleurotin in Hohenbuehelia grisea.</title>
        <authorList>
            <person name="Weaver J.A."/>
            <person name="Alberti F."/>
        </authorList>
    </citation>
    <scope>NUCLEOTIDE SEQUENCE [LARGE SCALE GENOMIC DNA]</scope>
    <source>
        <strain evidence="3">T-177</strain>
    </source>
</reference>
<gene>
    <name evidence="2" type="ORF">HGRIS_001464</name>
    <name evidence="1" type="ORF">HGRIS_008850</name>
</gene>
<proteinExistence type="predicted"/>
<dbReference type="Proteomes" id="UP001556367">
    <property type="component" value="Unassembled WGS sequence"/>
</dbReference>
<comment type="caution">
    <text evidence="2">The sequence shown here is derived from an EMBL/GenBank/DDBJ whole genome shotgun (WGS) entry which is preliminary data.</text>
</comment>
<accession>A0ABR3JQX3</accession>
<keyword evidence="3" id="KW-1185">Reference proteome</keyword>
<reference evidence="2" key="1">
    <citation type="journal article" date="2024" name="ACS Chem. Biol.">
        <title>Early Steps of the Biosynthesis of the Anticancer Antibiotic Pleurotin.</title>
        <authorList>
            <person name="Weaver J.A."/>
            <person name="Alkhder D."/>
            <person name="Prasongpholchai P."/>
            <person name="Tadesse M.D."/>
            <person name="de Los Santos E.L."/>
            <person name="Song L."/>
            <person name="Corre C."/>
            <person name="Alberti F."/>
        </authorList>
    </citation>
    <scope>NUCLEOTIDE SEQUENCE</scope>
    <source>
        <strain evidence="2">T-177</strain>
    </source>
</reference>
<evidence type="ECO:0000313" key="2">
    <source>
        <dbReference type="EMBL" id="KAL0957683.1"/>
    </source>
</evidence>
<sequence>MSSVAVYDMVKHVSELECQANHLSNNLDSYLRLYSVARHHEYGELVSDTLQGVKIVVDKVEAGLKYVPNINRPPRNVIVKPKLALRMSMMTVYAKTPLDVLTFNTAIAAIREVLGEIQTLMNGAPKALQSGYDDLLLSSLRKQLAFVIGTLRDEAQALKQKVEVHSR</sequence>
<organism evidence="2 3">
    <name type="scientific">Hohenbuehelia grisea</name>
    <dbReference type="NCBI Taxonomy" id="104357"/>
    <lineage>
        <taxon>Eukaryota</taxon>
        <taxon>Fungi</taxon>
        <taxon>Dikarya</taxon>
        <taxon>Basidiomycota</taxon>
        <taxon>Agaricomycotina</taxon>
        <taxon>Agaricomycetes</taxon>
        <taxon>Agaricomycetidae</taxon>
        <taxon>Agaricales</taxon>
        <taxon>Pleurotineae</taxon>
        <taxon>Pleurotaceae</taxon>
        <taxon>Hohenbuehelia</taxon>
    </lineage>
</organism>
<evidence type="ECO:0000313" key="1">
    <source>
        <dbReference type="EMBL" id="KAL0948716.1"/>
    </source>
</evidence>